<name>A0A3M7T8R6_BRAPC</name>
<evidence type="ECO:0000313" key="2">
    <source>
        <dbReference type="Proteomes" id="UP000276133"/>
    </source>
</evidence>
<dbReference type="Proteomes" id="UP000276133">
    <property type="component" value="Unassembled WGS sequence"/>
</dbReference>
<gene>
    <name evidence="1" type="ORF">BpHYR1_010554</name>
</gene>
<organism evidence="1 2">
    <name type="scientific">Brachionus plicatilis</name>
    <name type="common">Marine rotifer</name>
    <name type="synonym">Brachionus muelleri</name>
    <dbReference type="NCBI Taxonomy" id="10195"/>
    <lineage>
        <taxon>Eukaryota</taxon>
        <taxon>Metazoa</taxon>
        <taxon>Spiralia</taxon>
        <taxon>Gnathifera</taxon>
        <taxon>Rotifera</taxon>
        <taxon>Eurotatoria</taxon>
        <taxon>Monogononta</taxon>
        <taxon>Pseudotrocha</taxon>
        <taxon>Ploima</taxon>
        <taxon>Brachionidae</taxon>
        <taxon>Brachionus</taxon>
    </lineage>
</organism>
<accession>A0A3M7T8R6</accession>
<reference evidence="1 2" key="1">
    <citation type="journal article" date="2018" name="Sci. Rep.">
        <title>Genomic signatures of local adaptation to the degree of environmental predictability in rotifers.</title>
        <authorList>
            <person name="Franch-Gras L."/>
            <person name="Hahn C."/>
            <person name="Garcia-Roger E.M."/>
            <person name="Carmona M.J."/>
            <person name="Serra M."/>
            <person name="Gomez A."/>
        </authorList>
    </citation>
    <scope>NUCLEOTIDE SEQUENCE [LARGE SCALE GENOMIC DNA]</scope>
    <source>
        <strain evidence="1">HYR1</strain>
    </source>
</reference>
<sequence length="128" mass="14012">MYKLQPFYYPQMTSSAVQPAFQLTAASNLIIPTQNTSAAFSPLTSSLASTAGTSLLDLYNNQQLTSNQFLQFGSTQLANTSQNSLSSVLTSTNSQPAAKILNVVPNFGNFLSLKNYIWKRKMSFSIKL</sequence>
<protein>
    <submittedName>
        <fullName evidence="1">Uncharacterized protein</fullName>
    </submittedName>
</protein>
<dbReference type="AlphaFoldDB" id="A0A3M7T8R6"/>
<proteinExistence type="predicted"/>
<dbReference type="EMBL" id="REGN01000126">
    <property type="protein sequence ID" value="RNA44277.1"/>
    <property type="molecule type" value="Genomic_DNA"/>
</dbReference>
<keyword evidence="2" id="KW-1185">Reference proteome</keyword>
<evidence type="ECO:0000313" key="1">
    <source>
        <dbReference type="EMBL" id="RNA44277.1"/>
    </source>
</evidence>
<comment type="caution">
    <text evidence="1">The sequence shown here is derived from an EMBL/GenBank/DDBJ whole genome shotgun (WGS) entry which is preliminary data.</text>
</comment>